<dbReference type="EMBL" id="BQNB010011850">
    <property type="protein sequence ID" value="GJS95956.1"/>
    <property type="molecule type" value="Genomic_DNA"/>
</dbReference>
<organism evidence="1 2">
    <name type="scientific">Tanacetum coccineum</name>
    <dbReference type="NCBI Taxonomy" id="301880"/>
    <lineage>
        <taxon>Eukaryota</taxon>
        <taxon>Viridiplantae</taxon>
        <taxon>Streptophyta</taxon>
        <taxon>Embryophyta</taxon>
        <taxon>Tracheophyta</taxon>
        <taxon>Spermatophyta</taxon>
        <taxon>Magnoliopsida</taxon>
        <taxon>eudicotyledons</taxon>
        <taxon>Gunneridae</taxon>
        <taxon>Pentapetalae</taxon>
        <taxon>asterids</taxon>
        <taxon>campanulids</taxon>
        <taxon>Asterales</taxon>
        <taxon>Asteraceae</taxon>
        <taxon>Asteroideae</taxon>
        <taxon>Anthemideae</taxon>
        <taxon>Anthemidinae</taxon>
        <taxon>Tanacetum</taxon>
    </lineage>
</organism>
<sequence>MSLLFLNEYHYTNIFGEATQAKREIKSICEKANQTDQLVTSKYQSIGRFNNYAVLPNISCLKECNIVGKLLVDHPLSYALTATTDVVAVYLQQFWKTV</sequence>
<comment type="caution">
    <text evidence="1">The sequence shown here is derived from an EMBL/GenBank/DDBJ whole genome shotgun (WGS) entry which is preliminary data.</text>
</comment>
<evidence type="ECO:0000313" key="1">
    <source>
        <dbReference type="EMBL" id="GJS95956.1"/>
    </source>
</evidence>
<reference evidence="1" key="2">
    <citation type="submission" date="2022-01" db="EMBL/GenBank/DDBJ databases">
        <authorList>
            <person name="Yamashiro T."/>
            <person name="Shiraishi A."/>
            <person name="Satake H."/>
            <person name="Nakayama K."/>
        </authorList>
    </citation>
    <scope>NUCLEOTIDE SEQUENCE</scope>
</reference>
<name>A0ABQ5A2W5_9ASTR</name>
<proteinExistence type="predicted"/>
<feature type="non-terminal residue" evidence="1">
    <location>
        <position position="98"/>
    </location>
</feature>
<dbReference type="Proteomes" id="UP001151760">
    <property type="component" value="Unassembled WGS sequence"/>
</dbReference>
<gene>
    <name evidence="1" type="ORF">Tco_0802924</name>
</gene>
<keyword evidence="2" id="KW-1185">Reference proteome</keyword>
<evidence type="ECO:0000313" key="2">
    <source>
        <dbReference type="Proteomes" id="UP001151760"/>
    </source>
</evidence>
<accession>A0ABQ5A2W5</accession>
<protein>
    <submittedName>
        <fullName evidence="1">Uncharacterized protein</fullName>
    </submittedName>
</protein>
<reference evidence="1" key="1">
    <citation type="journal article" date="2022" name="Int. J. Mol. Sci.">
        <title>Draft Genome of Tanacetum Coccineum: Genomic Comparison of Closely Related Tanacetum-Family Plants.</title>
        <authorList>
            <person name="Yamashiro T."/>
            <person name="Shiraishi A."/>
            <person name="Nakayama K."/>
            <person name="Satake H."/>
        </authorList>
    </citation>
    <scope>NUCLEOTIDE SEQUENCE</scope>
</reference>